<keyword evidence="3" id="KW-1185">Reference proteome</keyword>
<feature type="transmembrane region" description="Helical" evidence="1">
    <location>
        <begin position="6"/>
        <end position="28"/>
    </location>
</feature>
<organism evidence="2 3">
    <name type="scientific">Terfezia boudieri ATCC MYA-4762</name>
    <dbReference type="NCBI Taxonomy" id="1051890"/>
    <lineage>
        <taxon>Eukaryota</taxon>
        <taxon>Fungi</taxon>
        <taxon>Dikarya</taxon>
        <taxon>Ascomycota</taxon>
        <taxon>Pezizomycotina</taxon>
        <taxon>Pezizomycetes</taxon>
        <taxon>Pezizales</taxon>
        <taxon>Pezizaceae</taxon>
        <taxon>Terfezia</taxon>
    </lineage>
</organism>
<sequence length="63" mass="6924">MAATALWPVTFLVFYLKLCLFFLLFCIISSRVFPYASLCSPPPLSSSIFLSSSDVSPLASIIM</sequence>
<accession>A0A3N4L981</accession>
<name>A0A3N4L981_9PEZI</name>
<evidence type="ECO:0000256" key="1">
    <source>
        <dbReference type="SAM" id="Phobius"/>
    </source>
</evidence>
<evidence type="ECO:0000313" key="2">
    <source>
        <dbReference type="EMBL" id="RPB19454.1"/>
    </source>
</evidence>
<dbReference type="Proteomes" id="UP000267821">
    <property type="component" value="Unassembled WGS sequence"/>
</dbReference>
<proteinExistence type="predicted"/>
<dbReference type="EMBL" id="ML121588">
    <property type="protein sequence ID" value="RPB19454.1"/>
    <property type="molecule type" value="Genomic_DNA"/>
</dbReference>
<keyword evidence="1" id="KW-0472">Membrane</keyword>
<dbReference type="AlphaFoldDB" id="A0A3N4L981"/>
<dbReference type="InParanoid" id="A0A3N4L981"/>
<protein>
    <submittedName>
        <fullName evidence="2">Uncharacterized protein</fullName>
    </submittedName>
</protein>
<gene>
    <name evidence="2" type="ORF">L211DRAFT_842536</name>
</gene>
<keyword evidence="1" id="KW-1133">Transmembrane helix</keyword>
<reference evidence="2 3" key="1">
    <citation type="journal article" date="2018" name="Nat. Ecol. Evol.">
        <title>Pezizomycetes genomes reveal the molecular basis of ectomycorrhizal truffle lifestyle.</title>
        <authorList>
            <person name="Murat C."/>
            <person name="Payen T."/>
            <person name="Noel B."/>
            <person name="Kuo A."/>
            <person name="Morin E."/>
            <person name="Chen J."/>
            <person name="Kohler A."/>
            <person name="Krizsan K."/>
            <person name="Balestrini R."/>
            <person name="Da Silva C."/>
            <person name="Montanini B."/>
            <person name="Hainaut M."/>
            <person name="Levati E."/>
            <person name="Barry K.W."/>
            <person name="Belfiori B."/>
            <person name="Cichocki N."/>
            <person name="Clum A."/>
            <person name="Dockter R.B."/>
            <person name="Fauchery L."/>
            <person name="Guy J."/>
            <person name="Iotti M."/>
            <person name="Le Tacon F."/>
            <person name="Lindquist E.A."/>
            <person name="Lipzen A."/>
            <person name="Malagnac F."/>
            <person name="Mello A."/>
            <person name="Molinier V."/>
            <person name="Miyauchi S."/>
            <person name="Poulain J."/>
            <person name="Riccioni C."/>
            <person name="Rubini A."/>
            <person name="Sitrit Y."/>
            <person name="Splivallo R."/>
            <person name="Traeger S."/>
            <person name="Wang M."/>
            <person name="Zifcakova L."/>
            <person name="Wipf D."/>
            <person name="Zambonelli A."/>
            <person name="Paolocci F."/>
            <person name="Nowrousian M."/>
            <person name="Ottonello S."/>
            <person name="Baldrian P."/>
            <person name="Spatafora J.W."/>
            <person name="Henrissat B."/>
            <person name="Nagy L.G."/>
            <person name="Aury J.M."/>
            <person name="Wincker P."/>
            <person name="Grigoriev I.V."/>
            <person name="Bonfante P."/>
            <person name="Martin F.M."/>
        </authorList>
    </citation>
    <scope>NUCLEOTIDE SEQUENCE [LARGE SCALE GENOMIC DNA]</scope>
    <source>
        <strain evidence="2 3">ATCC MYA-4762</strain>
    </source>
</reference>
<evidence type="ECO:0000313" key="3">
    <source>
        <dbReference type="Proteomes" id="UP000267821"/>
    </source>
</evidence>
<keyword evidence="1" id="KW-0812">Transmembrane</keyword>